<keyword evidence="10" id="KW-0406">Ion transport</keyword>
<dbReference type="GO" id="GO:0015087">
    <property type="term" value="F:cobalt ion transmembrane transporter activity"/>
    <property type="evidence" value="ECO:0007669"/>
    <property type="project" value="TreeGrafter"/>
</dbReference>
<dbReference type="InterPro" id="IPR045861">
    <property type="entry name" value="CorA_cytoplasmic_dom"/>
</dbReference>
<feature type="transmembrane region" description="Helical" evidence="13">
    <location>
        <begin position="295"/>
        <end position="315"/>
    </location>
</feature>
<keyword evidence="6" id="KW-0997">Cell inner membrane</keyword>
<evidence type="ECO:0000256" key="12">
    <source>
        <dbReference type="ARBA" id="ARBA00034269"/>
    </source>
</evidence>
<comment type="catalytic activity">
    <reaction evidence="12">
        <text>Mg(2+)(in) = Mg(2+)(out)</text>
        <dbReference type="Rhea" id="RHEA:29827"/>
        <dbReference type="ChEBI" id="CHEBI:18420"/>
    </reaction>
</comment>
<evidence type="ECO:0000256" key="3">
    <source>
        <dbReference type="ARBA" id="ARBA00019439"/>
    </source>
</evidence>
<evidence type="ECO:0000256" key="6">
    <source>
        <dbReference type="ARBA" id="ARBA00022519"/>
    </source>
</evidence>
<organism evidence="14 15">
    <name type="scientific">Hartmannibacter diazotrophicus</name>
    <dbReference type="NCBI Taxonomy" id="1482074"/>
    <lineage>
        <taxon>Bacteria</taxon>
        <taxon>Pseudomonadati</taxon>
        <taxon>Pseudomonadota</taxon>
        <taxon>Alphaproteobacteria</taxon>
        <taxon>Hyphomicrobiales</taxon>
        <taxon>Pleomorphomonadaceae</taxon>
        <taxon>Hartmannibacter</taxon>
    </lineage>
</organism>
<evidence type="ECO:0000313" key="15">
    <source>
        <dbReference type="Proteomes" id="UP000223606"/>
    </source>
</evidence>
<dbReference type="GO" id="GO:0015095">
    <property type="term" value="F:magnesium ion transmembrane transporter activity"/>
    <property type="evidence" value="ECO:0007669"/>
    <property type="project" value="TreeGrafter"/>
</dbReference>
<dbReference type="InterPro" id="IPR050829">
    <property type="entry name" value="CorA_MIT"/>
</dbReference>
<keyword evidence="8" id="KW-0460">Magnesium</keyword>
<dbReference type="KEGG" id="hdi:HDIA_1216"/>
<keyword evidence="11 13" id="KW-0472">Membrane</keyword>
<keyword evidence="5" id="KW-1003">Cell membrane</keyword>
<evidence type="ECO:0000256" key="7">
    <source>
        <dbReference type="ARBA" id="ARBA00022692"/>
    </source>
</evidence>
<dbReference type="PANTHER" id="PTHR47685:SF1">
    <property type="entry name" value="MAGNESIUM TRANSPORT PROTEIN CORA"/>
    <property type="match status" value="1"/>
</dbReference>
<evidence type="ECO:0000313" key="14">
    <source>
        <dbReference type="EMBL" id="SON54757.1"/>
    </source>
</evidence>
<evidence type="ECO:0000256" key="13">
    <source>
        <dbReference type="SAM" id="Phobius"/>
    </source>
</evidence>
<evidence type="ECO:0000256" key="9">
    <source>
        <dbReference type="ARBA" id="ARBA00022989"/>
    </source>
</evidence>
<keyword evidence="15" id="KW-1185">Reference proteome</keyword>
<comment type="similarity">
    <text evidence="2">Belongs to the CorA metal ion transporter (MIT) (TC 1.A.35) family.</text>
</comment>
<gene>
    <name evidence="14" type="primary">corA</name>
    <name evidence="14" type="ORF">HDIA_1216</name>
</gene>
<evidence type="ECO:0000256" key="1">
    <source>
        <dbReference type="ARBA" id="ARBA00004429"/>
    </source>
</evidence>
<keyword evidence="9 13" id="KW-1133">Transmembrane helix</keyword>
<dbReference type="GO" id="GO:0015099">
    <property type="term" value="F:nickel cation transmembrane transporter activity"/>
    <property type="evidence" value="ECO:0007669"/>
    <property type="project" value="TreeGrafter"/>
</dbReference>
<dbReference type="Pfam" id="PF01544">
    <property type="entry name" value="CorA"/>
    <property type="match status" value="1"/>
</dbReference>
<dbReference type="InterPro" id="IPR045863">
    <property type="entry name" value="CorA_TM1_TM2"/>
</dbReference>
<name>A0A2C9D349_9HYPH</name>
<evidence type="ECO:0000256" key="2">
    <source>
        <dbReference type="ARBA" id="ARBA00009765"/>
    </source>
</evidence>
<dbReference type="AlphaFoldDB" id="A0A2C9D349"/>
<dbReference type="OrthoDB" id="9803416at2"/>
<reference evidence="15" key="1">
    <citation type="submission" date="2017-09" db="EMBL/GenBank/DDBJ databases">
        <title>Genome sequence of Nannocystis excedens DSM 71.</title>
        <authorList>
            <person name="Blom J."/>
        </authorList>
    </citation>
    <scope>NUCLEOTIDE SEQUENCE [LARGE SCALE GENOMIC DNA]</scope>
    <source>
        <strain evidence="15">type strain: E19</strain>
    </source>
</reference>
<dbReference type="FunFam" id="1.20.58.340:FF:000001">
    <property type="entry name" value="Magnesium transport protein CorA"/>
    <property type="match status" value="1"/>
</dbReference>
<dbReference type="Gene3D" id="3.30.460.20">
    <property type="entry name" value="CorA soluble domain-like"/>
    <property type="match status" value="1"/>
</dbReference>
<dbReference type="RefSeq" id="WP_099555308.1">
    <property type="nucleotide sequence ID" value="NZ_LT960614.1"/>
</dbReference>
<dbReference type="GO" id="GO:0005886">
    <property type="term" value="C:plasma membrane"/>
    <property type="evidence" value="ECO:0007669"/>
    <property type="project" value="UniProtKB-SubCell"/>
</dbReference>
<evidence type="ECO:0000256" key="8">
    <source>
        <dbReference type="ARBA" id="ARBA00022842"/>
    </source>
</evidence>
<protein>
    <recommendedName>
        <fullName evidence="3">Magnesium transport protein CorA</fullName>
    </recommendedName>
</protein>
<dbReference type="InterPro" id="IPR002523">
    <property type="entry name" value="MgTranspt_CorA/ZnTranspt_ZntB"/>
</dbReference>
<comment type="subcellular location">
    <subcellularLocation>
        <location evidence="1">Cell inner membrane</location>
        <topology evidence="1">Multi-pass membrane protein</topology>
    </subcellularLocation>
</comment>
<proteinExistence type="inferred from homology"/>
<evidence type="ECO:0000256" key="5">
    <source>
        <dbReference type="ARBA" id="ARBA00022475"/>
    </source>
</evidence>
<dbReference type="Gene3D" id="1.20.58.340">
    <property type="entry name" value="Magnesium transport protein CorA, transmembrane region"/>
    <property type="match status" value="2"/>
</dbReference>
<evidence type="ECO:0000256" key="11">
    <source>
        <dbReference type="ARBA" id="ARBA00023136"/>
    </source>
</evidence>
<dbReference type="Proteomes" id="UP000223606">
    <property type="component" value="Chromosome 1"/>
</dbReference>
<accession>A0A2C9D349</accession>
<feature type="transmembrane region" description="Helical" evidence="13">
    <location>
        <begin position="263"/>
        <end position="283"/>
    </location>
</feature>
<keyword evidence="4" id="KW-0813">Transport</keyword>
<sequence length="321" mass="35744">MIDLFRPGNGHLLREPDCGNDRLHDDIVWIDLSNPTREEDAAVSRFIGADLITREEMEEIEPSSRLSIEDGVLYLTALLLCRSESSSPDTTEVTFILTPRHLVTVRYDEPGTMPMARSRVGKPGAGVTTAGGALIFLLDVAIDRIADVLERTGARIEKLARRIFESGVAGRAHQDILSQIGREGMRIGHIQESLTSLSRMLLFLLEKADSLSFPKTDKARLKTLARDAQALAEHARGLEDRVTFLLDATLGFVSIEQNATIKIFSVLAVVFMPPTLIASIYGMNFRLMPELDWAYGYPMALGLMLLSAVGTFVLFRWRKWL</sequence>
<dbReference type="EMBL" id="LT960614">
    <property type="protein sequence ID" value="SON54757.1"/>
    <property type="molecule type" value="Genomic_DNA"/>
</dbReference>
<dbReference type="PANTHER" id="PTHR47685">
    <property type="entry name" value="MAGNESIUM TRANSPORT PROTEIN CORA"/>
    <property type="match status" value="1"/>
</dbReference>
<dbReference type="SUPFAM" id="SSF143865">
    <property type="entry name" value="CorA soluble domain-like"/>
    <property type="match status" value="1"/>
</dbReference>
<dbReference type="CDD" id="cd12837">
    <property type="entry name" value="EcCorA-like_u1"/>
    <property type="match status" value="1"/>
</dbReference>
<keyword evidence="7 13" id="KW-0812">Transmembrane</keyword>
<evidence type="ECO:0000256" key="4">
    <source>
        <dbReference type="ARBA" id="ARBA00022448"/>
    </source>
</evidence>
<dbReference type="SUPFAM" id="SSF144083">
    <property type="entry name" value="Magnesium transport protein CorA, transmembrane region"/>
    <property type="match status" value="1"/>
</dbReference>
<evidence type="ECO:0000256" key="10">
    <source>
        <dbReference type="ARBA" id="ARBA00023065"/>
    </source>
</evidence>